<gene>
    <name evidence="1" type="ORF">WM2015_957</name>
</gene>
<accession>A0A0K0XUH6</accession>
<dbReference type="SUPFAM" id="SSF117070">
    <property type="entry name" value="LEA14-like"/>
    <property type="match status" value="1"/>
</dbReference>
<dbReference type="Gene3D" id="2.60.40.1820">
    <property type="match status" value="1"/>
</dbReference>
<organism evidence="1 2">
    <name type="scientific">Wenzhouxiangella marina</name>
    <dbReference type="NCBI Taxonomy" id="1579979"/>
    <lineage>
        <taxon>Bacteria</taxon>
        <taxon>Pseudomonadati</taxon>
        <taxon>Pseudomonadota</taxon>
        <taxon>Gammaproteobacteria</taxon>
        <taxon>Chromatiales</taxon>
        <taxon>Wenzhouxiangellaceae</taxon>
        <taxon>Wenzhouxiangella</taxon>
    </lineage>
</organism>
<sequence length="155" mass="16694">MNSALRAGLMLACSILLISCAALSPYRETPVVTVTGFGMAPESESMGPVFRVGLRVINPNRVELPLVGMSYQVELQGQRVLSGAANELPVVPAYGSADFTVDLSPDLLGGIRLLSDLLSRPQDGLEYRFSARLDAGRWIPDIRVEEVGRLESGAY</sequence>
<reference evidence="1 2" key="1">
    <citation type="submission" date="2015-07" db="EMBL/GenBank/DDBJ databases">
        <authorList>
            <person name="Noorani M."/>
        </authorList>
    </citation>
    <scope>NUCLEOTIDE SEQUENCE [LARGE SCALE GENOMIC DNA]</scope>
    <source>
        <strain evidence="1 2">KCTC 42284</strain>
    </source>
</reference>
<dbReference type="KEGG" id="wma:WM2015_957"/>
<proteinExistence type="predicted"/>
<dbReference type="Pfam" id="PF03168">
    <property type="entry name" value="LEA_2"/>
    <property type="match status" value="1"/>
</dbReference>
<dbReference type="AlphaFoldDB" id="A0A0K0XUH6"/>
<name>A0A0K0XUH6_9GAMM</name>
<dbReference type="Proteomes" id="UP000066624">
    <property type="component" value="Chromosome"/>
</dbReference>
<keyword evidence="2" id="KW-1185">Reference proteome</keyword>
<evidence type="ECO:0000313" key="1">
    <source>
        <dbReference type="EMBL" id="AKS41338.1"/>
    </source>
</evidence>
<evidence type="ECO:0000313" key="2">
    <source>
        <dbReference type="Proteomes" id="UP000066624"/>
    </source>
</evidence>
<dbReference type="InterPro" id="IPR004864">
    <property type="entry name" value="LEA_2"/>
</dbReference>
<dbReference type="InterPro" id="IPR013990">
    <property type="entry name" value="WHy-dom"/>
</dbReference>
<dbReference type="EMBL" id="CP012154">
    <property type="protein sequence ID" value="AKS41338.1"/>
    <property type="molecule type" value="Genomic_DNA"/>
</dbReference>
<dbReference type="SMART" id="SM00769">
    <property type="entry name" value="WHy"/>
    <property type="match status" value="1"/>
</dbReference>
<dbReference type="GO" id="GO:0009269">
    <property type="term" value="P:response to desiccation"/>
    <property type="evidence" value="ECO:0007669"/>
    <property type="project" value="InterPro"/>
</dbReference>
<dbReference type="PROSITE" id="PS51257">
    <property type="entry name" value="PROKAR_LIPOPROTEIN"/>
    <property type="match status" value="1"/>
</dbReference>
<protein>
    <submittedName>
        <fullName evidence="1">Putative lipoprotein</fullName>
    </submittedName>
</protein>
<keyword evidence="1" id="KW-0449">Lipoprotein</keyword>
<dbReference type="RefSeq" id="WP_211260960.1">
    <property type="nucleotide sequence ID" value="NZ_CP012154.1"/>
</dbReference>
<dbReference type="STRING" id="1579979.WM2015_957"/>